<dbReference type="EMBL" id="MF994818">
    <property type="protein sequence ID" value="AVI08031.1"/>
    <property type="molecule type" value="Genomic_DNA"/>
</dbReference>
<evidence type="ECO:0000313" key="6">
    <source>
        <dbReference type="EMBL" id="AVI08157.1"/>
    </source>
</evidence>
<dbReference type="EMBL" id="MF994815">
    <property type="protein sequence ID" value="AVI07662.1"/>
    <property type="molecule type" value="Genomic_DNA"/>
</dbReference>
<keyword evidence="1" id="KW-1133">Transmembrane helix</keyword>
<dbReference type="EMBL" id="MF994817">
    <property type="protein sequence ID" value="AVI07905.1"/>
    <property type="molecule type" value="Genomic_DNA"/>
</dbReference>
<evidence type="ECO:0000313" key="8">
    <source>
        <dbReference type="EMBL" id="AVI08531.1"/>
    </source>
</evidence>
<dbReference type="EMBL" id="MF994822">
    <property type="protein sequence ID" value="AVI08531.1"/>
    <property type="molecule type" value="Genomic_DNA"/>
</dbReference>
<keyword evidence="1" id="KW-0812">Transmembrane</keyword>
<dbReference type="EMBL" id="MF994819">
    <property type="protein sequence ID" value="AVI08157.1"/>
    <property type="molecule type" value="Genomic_DNA"/>
</dbReference>
<evidence type="ECO:0000313" key="4">
    <source>
        <dbReference type="EMBL" id="AVI07905.1"/>
    </source>
</evidence>
<accession>A0A2L2QAG2</accession>
<feature type="transmembrane region" description="Helical" evidence="1">
    <location>
        <begin position="56"/>
        <end position="75"/>
    </location>
</feature>
<dbReference type="EMBL" id="MF994820">
    <property type="protein sequence ID" value="AVI08286.1"/>
    <property type="molecule type" value="Genomic_DNA"/>
</dbReference>
<reference evidence="5" key="1">
    <citation type="journal article" date="2018" name="J. Virol.">
        <title>Copy number heterogeneity, large origin tandem repeats, and interspecies recombination in HHV-6A and HHV-6B reference strains.</title>
        <authorList>
            <person name="Greninger A.L."/>
            <person name="Roychoudhury P."/>
            <person name="Makhsous N."/>
            <person name="Hanson D."/>
            <person name="Chase J."/>
            <person name="Krueger G."/>
            <person name="Xie H."/>
            <person name="Huang M.-L."/>
            <person name="Saunders L."/>
            <person name="Ablashi D."/>
            <person name="Koelle D.M."/>
            <person name="Cook L."/>
            <person name="Jerome K.R."/>
        </authorList>
    </citation>
    <scope>NUCLEOTIDE SEQUENCE</scope>
    <source>
        <strain evidence="2">CO1</strain>
        <strain evidence="3">CO2</strain>
        <strain evidence="4">CO3</strain>
        <strain evidence="5">CO4</strain>
        <strain evidence="6">CO7</strain>
        <strain evidence="7">DA</strain>
        <strain evidence="8">GS</strain>
        <strain evidence="9">SIE</strain>
    </source>
</reference>
<dbReference type="EMBL" id="MF994828">
    <property type="protein sequence ID" value="AVI09296.1"/>
    <property type="molecule type" value="Genomic_DNA"/>
</dbReference>
<organism evidence="5">
    <name type="scientific">Human betaherpesvirus 6A</name>
    <dbReference type="NCBI Taxonomy" id="32603"/>
    <lineage>
        <taxon>Viruses</taxon>
        <taxon>Duplodnaviria</taxon>
        <taxon>Heunggongvirae</taxon>
        <taxon>Peploviricota</taxon>
        <taxon>Herviviricetes</taxon>
        <taxon>Herpesvirales</taxon>
        <taxon>Orthoherpesviridae</taxon>
        <taxon>Betaherpesvirinae</taxon>
        <taxon>Roseolovirus</taxon>
        <taxon>Roseolovirus humanbeta6a</taxon>
    </lineage>
</organism>
<name>A0A2L2QAG2_9BETA</name>
<evidence type="ECO:0000313" key="3">
    <source>
        <dbReference type="EMBL" id="AVI07783.1"/>
    </source>
</evidence>
<evidence type="ECO:0000313" key="9">
    <source>
        <dbReference type="EMBL" id="AVI09296.1"/>
    </source>
</evidence>
<evidence type="ECO:0000313" key="7">
    <source>
        <dbReference type="EMBL" id="AVI08286.1"/>
    </source>
</evidence>
<sequence length="77" mass="8944">MVDNALFIYIPKNNKKLSGVIFIYIDRVYKCICKHNRKIYMSQGVYILTRAHNGQVLTTVGFIFIILMFSDFTSFGL</sequence>
<keyword evidence="1" id="KW-0472">Membrane</keyword>
<protein>
    <submittedName>
        <fullName evidence="5">Uncharacterized protein</fullName>
    </submittedName>
</protein>
<dbReference type="EMBL" id="MF994816">
    <property type="protein sequence ID" value="AVI07783.1"/>
    <property type="molecule type" value="Genomic_DNA"/>
</dbReference>
<evidence type="ECO:0000313" key="2">
    <source>
        <dbReference type="EMBL" id="AVI07662.1"/>
    </source>
</evidence>
<evidence type="ECO:0000313" key="5">
    <source>
        <dbReference type="EMBL" id="AVI08031.1"/>
    </source>
</evidence>
<evidence type="ECO:0000256" key="1">
    <source>
        <dbReference type="SAM" id="Phobius"/>
    </source>
</evidence>
<proteinExistence type="predicted"/>